<keyword evidence="3" id="KW-1185">Reference proteome</keyword>
<dbReference type="AlphaFoldDB" id="A0AA41X7E5"/>
<dbReference type="Proteomes" id="UP001156102">
    <property type="component" value="Unassembled WGS sequence"/>
</dbReference>
<sequence>MANMIEVLLLLSAVAIVVVSVWGFVTGEFYNRITQACFAVFMLVLLVRM</sequence>
<evidence type="ECO:0000256" key="1">
    <source>
        <dbReference type="SAM" id="Phobius"/>
    </source>
</evidence>
<organism evidence="2 3">
    <name type="scientific">Ectobacillus ponti</name>
    <dbReference type="NCBI Taxonomy" id="2961894"/>
    <lineage>
        <taxon>Bacteria</taxon>
        <taxon>Bacillati</taxon>
        <taxon>Bacillota</taxon>
        <taxon>Bacilli</taxon>
        <taxon>Bacillales</taxon>
        <taxon>Bacillaceae</taxon>
        <taxon>Ectobacillus</taxon>
    </lineage>
</organism>
<accession>A0AA41X7E5</accession>
<name>A0AA41X7E5_9BACI</name>
<dbReference type="EMBL" id="JANCLT010000009">
    <property type="protein sequence ID" value="MCP8970117.1"/>
    <property type="molecule type" value="Genomic_DNA"/>
</dbReference>
<evidence type="ECO:0000313" key="2">
    <source>
        <dbReference type="EMBL" id="MCP8970117.1"/>
    </source>
</evidence>
<keyword evidence="1" id="KW-0472">Membrane</keyword>
<evidence type="ECO:0000313" key="3">
    <source>
        <dbReference type="Proteomes" id="UP001156102"/>
    </source>
</evidence>
<gene>
    <name evidence="2" type="ORF">NK662_16465</name>
</gene>
<keyword evidence="1" id="KW-1133">Transmembrane helix</keyword>
<reference evidence="2" key="1">
    <citation type="submission" date="2022-07" db="EMBL/GenBank/DDBJ databases">
        <authorList>
            <person name="Li W.-J."/>
            <person name="Deng Q.-Q."/>
        </authorList>
    </citation>
    <scope>NUCLEOTIDE SEQUENCE</scope>
    <source>
        <strain evidence="2">SYSU M60031</strain>
    </source>
</reference>
<protein>
    <submittedName>
        <fullName evidence="2">Uncharacterized protein</fullName>
    </submittedName>
</protein>
<dbReference type="RefSeq" id="WP_254760034.1">
    <property type="nucleotide sequence ID" value="NZ_JANCLT010000009.1"/>
</dbReference>
<feature type="transmembrane region" description="Helical" evidence="1">
    <location>
        <begin position="33"/>
        <end position="48"/>
    </location>
</feature>
<proteinExistence type="predicted"/>
<comment type="caution">
    <text evidence="2">The sequence shown here is derived from an EMBL/GenBank/DDBJ whole genome shotgun (WGS) entry which is preliminary data.</text>
</comment>
<keyword evidence="1" id="KW-0812">Transmembrane</keyword>